<evidence type="ECO:0000313" key="2">
    <source>
        <dbReference type="EMBL" id="NBG66168.1"/>
    </source>
</evidence>
<dbReference type="EMBL" id="WWNE01000006">
    <property type="protein sequence ID" value="NBG66168.1"/>
    <property type="molecule type" value="Genomic_DNA"/>
</dbReference>
<sequence length="358" mass="41010">MNKEKAQLFERNPKTTIIVFFVVVSTVILCLSEFYLGQSKTKMIRKGNSRYVDLGEPSPNSHINLKLDTNSSPDLFILNDSLEFETDKNGFIKPSFLKENNNTSIVFLGDGTTANLHLKPEDRFTYLTGKNLQLNTFNAGFPGNDIIHSINRLIGTIIPLKPKYVLLMHTLNDLIILTENGNYWDYEKNQKVKSFESLENENDFSSLLTLKKIRSTLFNQTKEIEETKNQTIKIDTSLIYKNYRSALLTFIAVCKDWHITPILMTQANLLDSTKNISNLLKLSLNNGLTDEEIIAIHRRFNSLIIQTAKSQSIHYIDLDQHLSNQPQYFYNELALKPEGSKYVSTIISDSLSIWINEN</sequence>
<dbReference type="GO" id="GO:0016788">
    <property type="term" value="F:hydrolase activity, acting on ester bonds"/>
    <property type="evidence" value="ECO:0007669"/>
    <property type="project" value="UniProtKB-ARBA"/>
</dbReference>
<name>A0A6N9NHL8_9FLAO</name>
<evidence type="ECO:0000256" key="1">
    <source>
        <dbReference type="SAM" id="Phobius"/>
    </source>
</evidence>
<dbReference type="AlphaFoldDB" id="A0A6N9NHL8"/>
<keyword evidence="1" id="KW-1133">Transmembrane helix</keyword>
<keyword evidence="1" id="KW-0472">Membrane</keyword>
<organism evidence="2 3">
    <name type="scientific">Acidiluteibacter ferrifornacis</name>
    <dbReference type="NCBI Taxonomy" id="2692424"/>
    <lineage>
        <taxon>Bacteria</taxon>
        <taxon>Pseudomonadati</taxon>
        <taxon>Bacteroidota</taxon>
        <taxon>Flavobacteriia</taxon>
        <taxon>Flavobacteriales</taxon>
        <taxon>Cryomorphaceae</taxon>
        <taxon>Acidiluteibacter</taxon>
    </lineage>
</organism>
<dbReference type="InterPro" id="IPR036514">
    <property type="entry name" value="SGNH_hydro_sf"/>
</dbReference>
<keyword evidence="3" id="KW-1185">Reference proteome</keyword>
<dbReference type="RefSeq" id="WP_160633110.1">
    <property type="nucleotide sequence ID" value="NZ_WWNE01000006.1"/>
</dbReference>
<comment type="caution">
    <text evidence="2">The sequence shown here is derived from an EMBL/GenBank/DDBJ whole genome shotgun (WGS) entry which is preliminary data.</text>
</comment>
<reference evidence="2 3" key="1">
    <citation type="submission" date="2019-12" db="EMBL/GenBank/DDBJ databases">
        <authorList>
            <person name="Zhao J."/>
        </authorList>
    </citation>
    <scope>NUCLEOTIDE SEQUENCE [LARGE SCALE GENOMIC DNA]</scope>
    <source>
        <strain evidence="2 3">S-15</strain>
    </source>
</reference>
<protein>
    <recommendedName>
        <fullName evidence="4">SGNH hydrolase-type esterase domain-containing protein</fullName>
    </recommendedName>
</protein>
<evidence type="ECO:0008006" key="4">
    <source>
        <dbReference type="Google" id="ProtNLM"/>
    </source>
</evidence>
<accession>A0A6N9NHL8</accession>
<keyword evidence="1" id="KW-0812">Transmembrane</keyword>
<dbReference type="Gene3D" id="3.40.50.1110">
    <property type="entry name" value="SGNH hydrolase"/>
    <property type="match status" value="1"/>
</dbReference>
<evidence type="ECO:0000313" key="3">
    <source>
        <dbReference type="Proteomes" id="UP000470771"/>
    </source>
</evidence>
<gene>
    <name evidence="2" type="ORF">GQN54_08550</name>
</gene>
<proteinExistence type="predicted"/>
<dbReference type="Proteomes" id="UP000470771">
    <property type="component" value="Unassembled WGS sequence"/>
</dbReference>
<dbReference type="SUPFAM" id="SSF52266">
    <property type="entry name" value="SGNH hydrolase"/>
    <property type="match status" value="1"/>
</dbReference>
<feature type="transmembrane region" description="Helical" evidence="1">
    <location>
        <begin position="17"/>
        <end position="36"/>
    </location>
</feature>